<dbReference type="Proteomes" id="UP000036367">
    <property type="component" value="Unassembled WGS sequence"/>
</dbReference>
<keyword evidence="1" id="KW-1133">Transmembrane helix</keyword>
<gene>
    <name evidence="2" type="ORF">RISK_004082</name>
</gene>
<keyword evidence="1" id="KW-0812">Transmembrane</keyword>
<dbReference type="EMBL" id="LECT01000031">
    <property type="protein sequence ID" value="KLU03675.1"/>
    <property type="molecule type" value="Genomic_DNA"/>
</dbReference>
<evidence type="ECO:0000256" key="1">
    <source>
        <dbReference type="SAM" id="Phobius"/>
    </source>
</evidence>
<keyword evidence="1" id="KW-0472">Membrane</keyword>
<evidence type="ECO:0000313" key="3">
    <source>
        <dbReference type="Proteomes" id="UP000036367"/>
    </source>
</evidence>
<comment type="caution">
    <text evidence="2">The sequence shown here is derived from an EMBL/GenBank/DDBJ whole genome shotgun (WGS) entry which is preliminary data.</text>
</comment>
<sequence length="39" mass="3873">MGAGCVSRTAFAAVGVGGGASLLLVGMLWLFGCWDGNRA</sequence>
<name>A0A0J1BAC9_RHOIS</name>
<organism evidence="2 3">
    <name type="scientific">Rhodopirellula islandica</name>
    <dbReference type="NCBI Taxonomy" id="595434"/>
    <lineage>
        <taxon>Bacteria</taxon>
        <taxon>Pseudomonadati</taxon>
        <taxon>Planctomycetota</taxon>
        <taxon>Planctomycetia</taxon>
        <taxon>Pirellulales</taxon>
        <taxon>Pirellulaceae</taxon>
        <taxon>Rhodopirellula</taxon>
    </lineage>
</organism>
<accession>A0A0J1BAC9</accession>
<keyword evidence="3" id="KW-1185">Reference proteome</keyword>
<proteinExistence type="predicted"/>
<feature type="transmembrane region" description="Helical" evidence="1">
    <location>
        <begin position="12"/>
        <end position="34"/>
    </location>
</feature>
<dbReference type="PATRIC" id="fig|595434.4.peg.3866"/>
<reference evidence="2" key="1">
    <citation type="submission" date="2015-05" db="EMBL/GenBank/DDBJ databases">
        <title>Permanent draft genome of Rhodopirellula islandicus K833.</title>
        <authorList>
            <person name="Kizina J."/>
            <person name="Richter M."/>
            <person name="Glockner F.O."/>
            <person name="Harder J."/>
        </authorList>
    </citation>
    <scope>NUCLEOTIDE SEQUENCE [LARGE SCALE GENOMIC DNA]</scope>
    <source>
        <strain evidence="2">K833</strain>
    </source>
</reference>
<protein>
    <submittedName>
        <fullName evidence="2">Uncharacterized protein</fullName>
    </submittedName>
</protein>
<evidence type="ECO:0000313" key="2">
    <source>
        <dbReference type="EMBL" id="KLU03675.1"/>
    </source>
</evidence>
<dbReference type="AlphaFoldDB" id="A0A0J1BAC9"/>